<accession>A0ABR9WUV1</accession>
<dbReference type="InterPro" id="IPR022385">
    <property type="entry name" value="Rhs_assc_core"/>
</dbReference>
<evidence type="ECO:0000313" key="8">
    <source>
        <dbReference type="EMBL" id="MBE9577420.1"/>
    </source>
</evidence>
<comment type="caution">
    <text evidence="8">The sequence shown here is derived from an EMBL/GenBank/DDBJ whole genome shotgun (WGS) entry which is preliminary data.</text>
</comment>
<dbReference type="InterPro" id="IPR031325">
    <property type="entry name" value="RHS_repeat"/>
</dbReference>
<evidence type="ECO:0000256" key="2">
    <source>
        <dbReference type="ARBA" id="ARBA00022525"/>
    </source>
</evidence>
<keyword evidence="9" id="KW-1185">Reference proteome</keyword>
<dbReference type="InterPro" id="IPR028994">
    <property type="entry name" value="Integrin_alpha_N"/>
</dbReference>
<dbReference type="Pfam" id="PF05593">
    <property type="entry name" value="RHS_repeat"/>
    <property type="match status" value="2"/>
</dbReference>
<proteinExistence type="predicted"/>
<comment type="subcellular location">
    <subcellularLocation>
        <location evidence="1">Secreted</location>
    </subcellularLocation>
</comment>
<dbReference type="RefSeq" id="WP_194097159.1">
    <property type="nucleotide sequence ID" value="NZ_JADFTZ010000007.1"/>
</dbReference>
<dbReference type="Pfam" id="PF13517">
    <property type="entry name" value="FG-GAP_3"/>
    <property type="match status" value="1"/>
</dbReference>
<keyword evidence="3 6" id="KW-0732">Signal</keyword>
<dbReference type="NCBIfam" id="TIGR01643">
    <property type="entry name" value="YD_repeat_2x"/>
    <property type="match status" value="2"/>
</dbReference>
<dbReference type="InterPro" id="IPR003284">
    <property type="entry name" value="Sal_SpvB"/>
</dbReference>
<dbReference type="SUPFAM" id="SSF69318">
    <property type="entry name" value="Integrin alpha N-terminal domain"/>
    <property type="match status" value="1"/>
</dbReference>
<dbReference type="EMBL" id="JADFTZ010000007">
    <property type="protein sequence ID" value="MBE9577420.1"/>
    <property type="molecule type" value="Genomic_DNA"/>
</dbReference>
<evidence type="ECO:0000256" key="5">
    <source>
        <dbReference type="ARBA" id="ARBA00023026"/>
    </source>
</evidence>
<keyword evidence="4" id="KW-0677">Repeat</keyword>
<organism evidence="8 9">
    <name type="scientific">Flavobacterium proteolyticum</name>
    <dbReference type="NCBI Taxonomy" id="2911683"/>
    <lineage>
        <taxon>Bacteria</taxon>
        <taxon>Pseudomonadati</taxon>
        <taxon>Bacteroidota</taxon>
        <taxon>Flavobacteriia</taxon>
        <taxon>Flavobacteriales</taxon>
        <taxon>Flavobacteriaceae</taxon>
        <taxon>Flavobacterium</taxon>
    </lineage>
</organism>
<feature type="chain" id="PRO_5045559497" evidence="6">
    <location>
        <begin position="19"/>
        <end position="2390"/>
    </location>
</feature>
<name>A0ABR9WUV1_9FLAO</name>
<feature type="signal peptide" evidence="6">
    <location>
        <begin position="1"/>
        <end position="18"/>
    </location>
</feature>
<evidence type="ECO:0000259" key="7">
    <source>
        <dbReference type="Pfam" id="PF25023"/>
    </source>
</evidence>
<dbReference type="NCBIfam" id="TIGR03696">
    <property type="entry name" value="Rhs_assc_core"/>
    <property type="match status" value="1"/>
</dbReference>
<dbReference type="PANTHER" id="PTHR32305:SF15">
    <property type="entry name" value="PROTEIN RHSA-RELATED"/>
    <property type="match status" value="1"/>
</dbReference>
<keyword evidence="2" id="KW-0964">Secreted</keyword>
<gene>
    <name evidence="8" type="ORF">IM755_11945</name>
</gene>
<sequence length="2390" mass="265658">MRSRLLIIFSLFINFVVAQNYHDTQGKLQINNGGQASFNIPIAMPPSIKSVGPTINLTYSSSGVSGLAGQGWGIYSISSISRVASRFDIEGYRDGVDFDQNDKLSLDGQYLMLKSGTYWQSGSIYETEVQSNAKIELIGSGSSMYFIVTAPDGSRCWYGNYGGQQATDLTTYYITRFEDIDGNFITYHYNSSFNSIAISEIRFSANIISNPNPLNKIVFTYNTALRQESLYIKELEVKTSKILEKVEVFTNDILFKRYEISHSQDSNGYQRVTQVQEFNSNNEPSNPILFEYNQTNYSAIENNGYYGGEFSSDFKHIVSGDFDGDGRLDFTNKDKIYLNLFSNNFTIFDNVINLPISLFKGRTFAITTLENNKLKQGNQILKVEENLSSISLKTYSLNGLSLELINTKNIEINNQISECFDYCYPEMEDANGNIIPNPNSRCNNLTQIKKAHTKYLEGDFNGDSISDFLIINFNERLLFNVIDPSSGDLYSDYELDIPVNESNPLCKPLTEIINVNEVRFVDLNTNNPALSNTIGNYTIQSPHLDFLITSKFYVADFNADGRSDLIAIKTDGTYKVFSFKVDSILQNIELEVIGAGRVSDYTIRKQILFGDYNGDGKTDIMLPNSDDKGCKDCDLWHIYLSNPKLNNGELFEKTSKNIVEYWTNSETYYETQFYFNQYYAIDVNKDGKTDLVRIWMSKYQPEPFWDDKDWDTKWRYEAYINNLGFNGQFNQQFVSSDHHNQDPGLPLPIVANLDYVGNGRHDKFNSDIVVLRWYGQLQYLDIEKDYTQDNLLKKVTQSNNAIVDEIFYSKLTLPSGGLGNSSNFYSSSNQYNYPLVEFKQMTSYNAVSKLINTSGGLTKHQLFKYNGLTFDVIGIGLVGFKKVARTNWFLNESDDRIWVESVIDPTKRGALVSASTFKPSNTTSFLFLNSTPPATSLINQQVFNFQQLNAVGTYPYVLLKTYEKNTDFISGTIKDVIYEYSTDGYYLENKTLTRSLSTASLTNIQGTNLIETLYDNNTSGVGANYYIGRPKEYISTNKLFINTISNNSSDNSNTQVSSEKLFYNNNNLIKTEKTFNGSAEKLVEEFEYFPNGLMSKKTMSAQGTTSVNAVVPIVTEFTYDTTNRFIKTTKNVNDNLTVTNNSFDPIYGLVTSSTNALGQTTTYVYDKWGKNTQITDFLGKSIVYTYSKNGNIFTTLETGDDGSASIVEQDELAREIRKGSKDLNGNWNYIKTEYDALGRKYRVSEPYSSTSSPSQWSTIEYDLLSRPIKSTAHTGKIVNTIYDSNSTGSIVTANEPLMSKTKYLDANGLVYKAIDEPGGIINYKYDANGNLLESEYEGILTKIEYDAWGRKSRLEDTSAGIYTYSYDAFGKIKTETTPKGSTSYTYDNGGRVATKTLAGLTTSDATNMTATYTYDATNKWLTNLSITNPIDGNSSYDYTYDSATKQINQSVEKLYEVGSSSPVATFTKSFTFDNFGRVSSETTTALSYGKTSTKSINYTYKNGAKWQLKDGATVIWQANDVNSRGQLTTAQFGNGINISNTFDSYGYLSQQKHDKGTTNFMTLNNQFEPILGNLMNRYNSLFDSKEYFEYDSLDRLTKWNGVSTMLLNLPFNTTTDGFTFLGGSTKGSVSNVSGTMKVILKAPSETELPIAAQRNLSYTFESGEQLRIRAAISNKSGSYGVITQVTILEIDPSDPNNYAEYEVGSFENGNLDFTYTVSNLVPNPILKFRFSINPASPESSNGGGIVIPNATFYVDNLRIDKIPSLNQVYDNKGRITQNVLGEYKYEIQNKPYQNSKVKLSSQGQSYYATSTVGNQEIDYNMFSSPYRIAIPNKDILNISYNISEQRSMMYWGNTNSNKTLRPFRRYYSADGSMEVTANFTNNNFTVPSSVEIITFVGGNAYSSDIVVKNTYIGTATTPTGGLFYLHRDYQGTILAISNATGTLIEKRQFDPWGLLSKVQDASGNTLAKLTFFDRGYTGHEHLESVGLINMNGRIYDPMLHRFLQPDSKVQEPYNTQNYNRYGYCLNNPLKYSDISGEDFGVSFAISMAVALAVYFGDAVINDRPITFRGIATTVVTTSVSAGIAYGIGDIVSGIKNLYVRATVQAIAHGSTQGTLTAIQGGKFWTGFASGSLSSVMSSLWQGGEHIVDNGDYTMSRKMIEGLGGANPGTAGTMFFGTISGGAGAAISGGNFWQGAVTGMIVSGLNHTLHDPRPKRKIDYKKYFSSLLKTSLTSGAIDIAAYAVTGQYRHLFGPDAIAVSGNANAGIGGVVKLEKGGLYMLRGLDKGQFYQYDDIGVGGTLASASANISITKLYYSGPSNFKHNVFLGQRYELNFGIDVGIGVGVTGIYAPLGGGKYVIGFGLSGGVGVSATAADINLNYGTTSRTTPWKD</sequence>
<dbReference type="PANTHER" id="PTHR32305">
    <property type="match status" value="1"/>
</dbReference>
<evidence type="ECO:0000256" key="4">
    <source>
        <dbReference type="ARBA" id="ARBA00022737"/>
    </source>
</evidence>
<evidence type="ECO:0000256" key="1">
    <source>
        <dbReference type="ARBA" id="ARBA00004613"/>
    </source>
</evidence>
<dbReference type="Pfam" id="PF03534">
    <property type="entry name" value="SpvB"/>
    <property type="match status" value="1"/>
</dbReference>
<dbReference type="InterPro" id="IPR013517">
    <property type="entry name" value="FG-GAP"/>
</dbReference>
<dbReference type="InterPro" id="IPR006530">
    <property type="entry name" value="YD"/>
</dbReference>
<evidence type="ECO:0000256" key="3">
    <source>
        <dbReference type="ARBA" id="ARBA00022729"/>
    </source>
</evidence>
<dbReference type="Proteomes" id="UP000656274">
    <property type="component" value="Unassembled WGS sequence"/>
</dbReference>
<dbReference type="Gene3D" id="2.180.10.10">
    <property type="entry name" value="RHS repeat-associated core"/>
    <property type="match status" value="3"/>
</dbReference>
<evidence type="ECO:0000256" key="6">
    <source>
        <dbReference type="SAM" id="SignalP"/>
    </source>
</evidence>
<protein>
    <submittedName>
        <fullName evidence="8">VCBS repeat-containing protein</fullName>
    </submittedName>
</protein>
<dbReference type="InterPro" id="IPR050708">
    <property type="entry name" value="T6SS_VgrG/RHS"/>
</dbReference>
<evidence type="ECO:0000313" key="9">
    <source>
        <dbReference type="Proteomes" id="UP000656274"/>
    </source>
</evidence>
<reference evidence="8 9" key="1">
    <citation type="submission" date="2020-10" db="EMBL/GenBank/DDBJ databases">
        <title>The genome sequence of Flavobacterium aquaticum 1Y8A.</title>
        <authorList>
            <person name="Liu Y."/>
        </authorList>
    </citation>
    <scope>NUCLEOTIDE SEQUENCE [LARGE SCALE GENOMIC DNA]</scope>
    <source>
        <strain evidence="8 9">1Y8A</strain>
    </source>
</reference>
<dbReference type="Pfam" id="PF25023">
    <property type="entry name" value="TEN_YD-shell"/>
    <property type="match status" value="1"/>
</dbReference>
<keyword evidence="5" id="KW-0843">Virulence</keyword>
<dbReference type="InterPro" id="IPR056823">
    <property type="entry name" value="TEN-like_YD-shell"/>
</dbReference>
<feature type="domain" description="Teneurin-like YD-shell" evidence="7">
    <location>
        <begin position="1921"/>
        <end position="2028"/>
    </location>
</feature>